<gene>
    <name evidence="1" type="ORF">ACFP3H_07610</name>
</gene>
<dbReference type="SUPFAM" id="SSF54427">
    <property type="entry name" value="NTF2-like"/>
    <property type="match status" value="1"/>
</dbReference>
<evidence type="ECO:0000313" key="1">
    <source>
        <dbReference type="EMBL" id="MFC6010913.1"/>
    </source>
</evidence>
<evidence type="ECO:0000313" key="2">
    <source>
        <dbReference type="Proteomes" id="UP001596223"/>
    </source>
</evidence>
<sequence length="147" mass="15985">MNAPAALDHVREPKVLGVLGVTLLDHGSADDFAAIYAPDAVNRPGSYAPASCRARGPDAVHATALWLRRAFSDLRWTITALAAEDSTVVVRTEMTGRHTGRLVLHGEPAQIIAPSGLRFTVSRTYRFRLARGRIIERSVDFGELGPR</sequence>
<comment type="caution">
    <text evidence="1">The sequence shown here is derived from an EMBL/GenBank/DDBJ whole genome shotgun (WGS) entry which is preliminary data.</text>
</comment>
<dbReference type="Gene3D" id="3.10.450.50">
    <property type="match status" value="1"/>
</dbReference>
<dbReference type="EMBL" id="JBHSQN010000002">
    <property type="protein sequence ID" value="MFC6010913.1"/>
    <property type="molecule type" value="Genomic_DNA"/>
</dbReference>
<dbReference type="RefSeq" id="WP_378601486.1">
    <property type="nucleotide sequence ID" value="NZ_JBHSQN010000002.1"/>
</dbReference>
<protein>
    <submittedName>
        <fullName evidence="1">Ester cyclase</fullName>
    </submittedName>
</protein>
<accession>A0ABW1JQE1</accession>
<name>A0ABW1JQE1_9NOCA</name>
<dbReference type="InterPro" id="IPR032710">
    <property type="entry name" value="NTF2-like_dom_sf"/>
</dbReference>
<organism evidence="1 2">
    <name type="scientific">Nocardia lasii</name>
    <dbReference type="NCBI Taxonomy" id="1616107"/>
    <lineage>
        <taxon>Bacteria</taxon>
        <taxon>Bacillati</taxon>
        <taxon>Actinomycetota</taxon>
        <taxon>Actinomycetes</taxon>
        <taxon>Mycobacteriales</taxon>
        <taxon>Nocardiaceae</taxon>
        <taxon>Nocardia</taxon>
    </lineage>
</organism>
<reference evidence="2" key="1">
    <citation type="journal article" date="2019" name="Int. J. Syst. Evol. Microbiol.">
        <title>The Global Catalogue of Microorganisms (GCM) 10K type strain sequencing project: providing services to taxonomists for standard genome sequencing and annotation.</title>
        <authorList>
            <consortium name="The Broad Institute Genomics Platform"/>
            <consortium name="The Broad Institute Genome Sequencing Center for Infectious Disease"/>
            <person name="Wu L."/>
            <person name="Ma J."/>
        </authorList>
    </citation>
    <scope>NUCLEOTIDE SEQUENCE [LARGE SCALE GENOMIC DNA]</scope>
    <source>
        <strain evidence="2">CCUG 36956</strain>
    </source>
</reference>
<proteinExistence type="predicted"/>
<dbReference type="Pfam" id="PF07366">
    <property type="entry name" value="SnoaL"/>
    <property type="match status" value="1"/>
</dbReference>
<dbReference type="Proteomes" id="UP001596223">
    <property type="component" value="Unassembled WGS sequence"/>
</dbReference>
<dbReference type="InterPro" id="IPR009959">
    <property type="entry name" value="Cyclase_SnoaL-like"/>
</dbReference>
<keyword evidence="2" id="KW-1185">Reference proteome</keyword>